<gene>
    <name evidence="1" type="ORF">IRZ65_07215</name>
    <name evidence="2" type="ORF">NCTC11842_03007</name>
</gene>
<evidence type="ECO:0000313" key="1">
    <source>
        <dbReference type="EMBL" id="MBF8640465.1"/>
    </source>
</evidence>
<dbReference type="Proteomes" id="UP000250443">
    <property type="component" value="Unassembled WGS sequence"/>
</dbReference>
<accession>A0A2X2CND9</accession>
<proteinExistence type="predicted"/>
<dbReference type="EMBL" id="JADMCD010000003">
    <property type="protein sequence ID" value="MBF8640465.1"/>
    <property type="molecule type" value="Genomic_DNA"/>
</dbReference>
<reference evidence="2 3" key="1">
    <citation type="submission" date="2018-06" db="EMBL/GenBank/DDBJ databases">
        <authorList>
            <consortium name="Pathogen Informatics"/>
            <person name="Doyle S."/>
        </authorList>
    </citation>
    <scope>NUCLEOTIDE SEQUENCE [LARGE SCALE GENOMIC DNA]</scope>
    <source>
        <strain evidence="2 3">NCTC11842</strain>
    </source>
</reference>
<dbReference type="Proteomes" id="UP000626180">
    <property type="component" value="Unassembled WGS sequence"/>
</dbReference>
<protein>
    <submittedName>
        <fullName evidence="2">Uncharacterized protein</fullName>
    </submittedName>
</protein>
<dbReference type="EMBL" id="UAUF01000013">
    <property type="protein sequence ID" value="SPZ09438.1"/>
    <property type="molecule type" value="Genomic_DNA"/>
</dbReference>
<reference evidence="1 4" key="2">
    <citation type="submission" date="2020-10" db="EMBL/GenBank/DDBJ databases">
        <title>Genome sequences of Pseudomonas isolates.</title>
        <authorList>
            <person name="Wessels L."/>
            <person name="Reich F."/>
            <person name="Hammerl J."/>
        </authorList>
    </citation>
    <scope>NUCLEOTIDE SEQUENCE [LARGE SCALE GENOMIC DNA]</scope>
    <source>
        <strain evidence="1 4">20-MO00624-0</strain>
    </source>
</reference>
<evidence type="ECO:0000313" key="2">
    <source>
        <dbReference type="EMBL" id="SPZ09438.1"/>
    </source>
</evidence>
<dbReference type="RefSeq" id="WP_010797905.1">
    <property type="nucleotide sequence ID" value="NZ_CP069262.1"/>
</dbReference>
<evidence type="ECO:0000313" key="4">
    <source>
        <dbReference type="Proteomes" id="UP000626180"/>
    </source>
</evidence>
<evidence type="ECO:0000313" key="3">
    <source>
        <dbReference type="Proteomes" id="UP000250443"/>
    </source>
</evidence>
<name>A0A2X2CND9_PSELU</name>
<keyword evidence="4" id="KW-1185">Reference proteome</keyword>
<organism evidence="2 3">
    <name type="scientific">Pseudomonas luteola</name>
    <dbReference type="NCBI Taxonomy" id="47886"/>
    <lineage>
        <taxon>Bacteria</taxon>
        <taxon>Pseudomonadati</taxon>
        <taxon>Pseudomonadota</taxon>
        <taxon>Gammaproteobacteria</taxon>
        <taxon>Pseudomonadales</taxon>
        <taxon>Pseudomonadaceae</taxon>
        <taxon>Pseudomonas</taxon>
    </lineage>
</organism>
<dbReference type="AlphaFoldDB" id="A0A2X2CND9"/>
<sequence length="74" mass="8109">MKFKNTFIHIGMDKTGSSHLQSCFQQLELSGTFENMIYPVNIAGGDFQTIRGGNALDLAMSLSMAAPKRSAKRV</sequence>